<dbReference type="GO" id="GO:0070475">
    <property type="term" value="P:rRNA base methylation"/>
    <property type="evidence" value="ECO:0007669"/>
    <property type="project" value="TreeGrafter"/>
</dbReference>
<dbReference type="GO" id="GO:0005634">
    <property type="term" value="C:nucleus"/>
    <property type="evidence" value="ECO:0007669"/>
    <property type="project" value="TreeGrafter"/>
</dbReference>
<dbReference type="Proteomes" id="UP000092462">
    <property type="component" value="Unassembled WGS sequence"/>
</dbReference>
<sequence>MSKNKFMHKRNIYRRGPDFTQLAIKYPEFLKVCTLDLNGSAHVDFKNPDTLRILTTCLLKRDFQLDVEIPQGKLVPTLPLRLNYILWIEDILAKINITDAVGLDIGCGASCVYPLLGVKWKNWRMYGTDITEEIVNNEDSVKFIIEKLRKILTDLEISIEILEETLTKVNWIVRAQINTWSHQRRKRRQMQQKKPTEEESQSPEKKRIRLDGKSILVAEVFLIPRDNQVKLELVYLDGELGRDGVHQVLQYIMNNWRKNDLH</sequence>
<feature type="region of interest" description="Disordered" evidence="3">
    <location>
        <begin position="183"/>
        <end position="206"/>
    </location>
</feature>
<dbReference type="InterPro" id="IPR010286">
    <property type="entry name" value="METTL16/RlmF"/>
</dbReference>
<dbReference type="EMBL" id="AJVK01030860">
    <property type="status" value="NOT_ANNOTATED_CDS"/>
    <property type="molecule type" value="Genomic_DNA"/>
</dbReference>
<dbReference type="EnsemblMetazoa" id="PPAI005500-RA">
    <property type="protein sequence ID" value="PPAI005500-PA"/>
    <property type="gene ID" value="PPAI005500"/>
</dbReference>
<dbReference type="GO" id="GO:0008168">
    <property type="term" value="F:methyltransferase activity"/>
    <property type="evidence" value="ECO:0007669"/>
    <property type="project" value="UniProtKB-KW"/>
</dbReference>
<evidence type="ECO:0000256" key="3">
    <source>
        <dbReference type="SAM" id="MobiDB-lite"/>
    </source>
</evidence>
<evidence type="ECO:0000256" key="2">
    <source>
        <dbReference type="ARBA" id="ARBA00022679"/>
    </source>
</evidence>
<dbReference type="PANTHER" id="PTHR13393:SF0">
    <property type="entry name" value="RNA N6-ADENOSINE-METHYLTRANSFERASE METTL16"/>
    <property type="match status" value="1"/>
</dbReference>
<organism evidence="4 5">
    <name type="scientific">Phlebotomus papatasi</name>
    <name type="common">Sandfly</name>
    <dbReference type="NCBI Taxonomy" id="29031"/>
    <lineage>
        <taxon>Eukaryota</taxon>
        <taxon>Metazoa</taxon>
        <taxon>Ecdysozoa</taxon>
        <taxon>Arthropoda</taxon>
        <taxon>Hexapoda</taxon>
        <taxon>Insecta</taxon>
        <taxon>Pterygota</taxon>
        <taxon>Neoptera</taxon>
        <taxon>Endopterygota</taxon>
        <taxon>Diptera</taxon>
        <taxon>Nematocera</taxon>
        <taxon>Psychodoidea</taxon>
        <taxon>Psychodidae</taxon>
        <taxon>Phlebotomus</taxon>
        <taxon>Phlebotomus</taxon>
    </lineage>
</organism>
<evidence type="ECO:0000256" key="1">
    <source>
        <dbReference type="ARBA" id="ARBA00022603"/>
    </source>
</evidence>
<evidence type="ECO:0000313" key="4">
    <source>
        <dbReference type="EnsemblMetazoa" id="PPAI005500-PA"/>
    </source>
</evidence>
<evidence type="ECO:0000313" key="5">
    <source>
        <dbReference type="Proteomes" id="UP000092462"/>
    </source>
</evidence>
<keyword evidence="5" id="KW-1185">Reference proteome</keyword>
<dbReference type="VEuPathDB" id="VectorBase:PPAI005500"/>
<evidence type="ECO:0008006" key="6">
    <source>
        <dbReference type="Google" id="ProtNLM"/>
    </source>
</evidence>
<dbReference type="InterPro" id="IPR029063">
    <property type="entry name" value="SAM-dependent_MTases_sf"/>
</dbReference>
<keyword evidence="2" id="KW-0808">Transferase</keyword>
<dbReference type="SUPFAM" id="SSF53335">
    <property type="entry name" value="S-adenosyl-L-methionine-dependent methyltransferases"/>
    <property type="match status" value="1"/>
</dbReference>
<feature type="compositionally biased region" description="Basic and acidic residues" evidence="3">
    <location>
        <begin position="194"/>
        <end position="206"/>
    </location>
</feature>
<reference evidence="4" key="1">
    <citation type="submission" date="2022-08" db="UniProtKB">
        <authorList>
            <consortium name="EnsemblMetazoa"/>
        </authorList>
    </citation>
    <scope>IDENTIFICATION</scope>
    <source>
        <strain evidence="4">Israel</strain>
    </source>
</reference>
<dbReference type="Pfam" id="PF05971">
    <property type="entry name" value="Methyltransf_10"/>
    <property type="match status" value="1"/>
</dbReference>
<dbReference type="PANTHER" id="PTHR13393">
    <property type="entry name" value="SAM-DEPENDENT METHYLTRANSFERASE"/>
    <property type="match status" value="1"/>
</dbReference>
<protein>
    <recommendedName>
        <fullName evidence="6">U6 small nuclear RNA (adenine-(43)-N(6))-methyltransferase</fullName>
    </recommendedName>
</protein>
<keyword evidence="1" id="KW-0489">Methyltransferase</keyword>
<dbReference type="VEuPathDB" id="VectorBase:PPAPM1_005293"/>
<dbReference type="Gene3D" id="3.40.50.150">
    <property type="entry name" value="Vaccinia Virus protein VP39"/>
    <property type="match status" value="1"/>
</dbReference>
<proteinExistence type="predicted"/>
<name>A0A1B0DCG1_PHLPP</name>
<dbReference type="AlphaFoldDB" id="A0A1B0DCG1"/>
<accession>A0A1B0DCG1</accession>